<dbReference type="PANTHER" id="PTHR23292:SF46">
    <property type="entry name" value="LIPOPOLYSACCHARIDE-INDUCED TUMOR NECROSIS FACTOR-ALPHA FACTOR HOMOLOG"/>
    <property type="match status" value="1"/>
</dbReference>
<evidence type="ECO:0000256" key="7">
    <source>
        <dbReference type="ARBA" id="ARBA00023136"/>
    </source>
</evidence>
<evidence type="ECO:0000259" key="10">
    <source>
        <dbReference type="PROSITE" id="PS51837"/>
    </source>
</evidence>
<dbReference type="GO" id="GO:0008270">
    <property type="term" value="F:zinc ion binding"/>
    <property type="evidence" value="ECO:0007669"/>
    <property type="project" value="TreeGrafter"/>
</dbReference>
<feature type="region of interest" description="Disordered" evidence="8">
    <location>
        <begin position="1"/>
        <end position="56"/>
    </location>
</feature>
<evidence type="ECO:0000256" key="4">
    <source>
        <dbReference type="ARBA" id="ARBA00005975"/>
    </source>
</evidence>
<dbReference type="InterPro" id="IPR037519">
    <property type="entry name" value="LITAF_fam"/>
</dbReference>
<name>A0A6P4YIC9_BRABE</name>
<organism evidence="11 12">
    <name type="scientific">Branchiostoma belcheri</name>
    <name type="common">Amphioxus</name>
    <dbReference type="NCBI Taxonomy" id="7741"/>
    <lineage>
        <taxon>Eukaryota</taxon>
        <taxon>Metazoa</taxon>
        <taxon>Chordata</taxon>
        <taxon>Cephalochordata</taxon>
        <taxon>Leptocardii</taxon>
        <taxon>Amphioxiformes</taxon>
        <taxon>Branchiostomatidae</taxon>
        <taxon>Branchiostoma</taxon>
    </lineage>
</organism>
<dbReference type="PROSITE" id="PS51837">
    <property type="entry name" value="LITAF"/>
    <property type="match status" value="1"/>
</dbReference>
<keyword evidence="5" id="KW-0479">Metal-binding</keyword>
<dbReference type="SMART" id="SM00714">
    <property type="entry name" value="LITAF"/>
    <property type="match status" value="1"/>
</dbReference>
<keyword evidence="11" id="KW-1185">Reference proteome</keyword>
<dbReference type="KEGG" id="bbel:109469866"/>
<dbReference type="Pfam" id="PF10601">
    <property type="entry name" value="zf-LITAF-like"/>
    <property type="match status" value="1"/>
</dbReference>
<dbReference type="OrthoDB" id="4713066at2759"/>
<evidence type="ECO:0000313" key="11">
    <source>
        <dbReference type="Proteomes" id="UP000515135"/>
    </source>
</evidence>
<reference evidence="12" key="1">
    <citation type="submission" date="2025-08" db="UniProtKB">
        <authorList>
            <consortium name="RefSeq"/>
        </authorList>
    </citation>
    <scope>IDENTIFICATION</scope>
    <source>
        <tissue evidence="12">Gonad</tissue>
    </source>
</reference>
<evidence type="ECO:0000256" key="3">
    <source>
        <dbReference type="ARBA" id="ARBA00004630"/>
    </source>
</evidence>
<proteinExistence type="inferred from homology"/>
<keyword evidence="9" id="KW-0812">Transmembrane</keyword>
<keyword evidence="9" id="KW-1133">Transmembrane helix</keyword>
<evidence type="ECO:0000256" key="1">
    <source>
        <dbReference type="ARBA" id="ARBA00004414"/>
    </source>
</evidence>
<evidence type="ECO:0000256" key="5">
    <source>
        <dbReference type="ARBA" id="ARBA00022723"/>
    </source>
</evidence>
<dbReference type="Proteomes" id="UP000515135">
    <property type="component" value="Unplaced"/>
</dbReference>
<dbReference type="InterPro" id="IPR006629">
    <property type="entry name" value="LITAF"/>
</dbReference>
<feature type="transmembrane region" description="Helical" evidence="9">
    <location>
        <begin position="100"/>
        <end position="123"/>
    </location>
</feature>
<keyword evidence="6" id="KW-0862">Zinc</keyword>
<feature type="domain" description="LITAF" evidence="10">
    <location>
        <begin position="61"/>
        <end position="145"/>
    </location>
</feature>
<dbReference type="GO" id="GO:0005634">
    <property type="term" value="C:nucleus"/>
    <property type="evidence" value="ECO:0007669"/>
    <property type="project" value="TreeGrafter"/>
</dbReference>
<dbReference type="GO" id="GO:0098574">
    <property type="term" value="C:cytoplasmic side of lysosomal membrane"/>
    <property type="evidence" value="ECO:0007669"/>
    <property type="project" value="TreeGrafter"/>
</dbReference>
<evidence type="ECO:0000256" key="9">
    <source>
        <dbReference type="SAM" id="Phobius"/>
    </source>
</evidence>
<evidence type="ECO:0000256" key="6">
    <source>
        <dbReference type="ARBA" id="ARBA00022833"/>
    </source>
</evidence>
<comment type="subcellular location">
    <subcellularLocation>
        <location evidence="2">Endosome membrane</location>
        <topology evidence="2">Peripheral membrane protein</topology>
    </subcellularLocation>
    <subcellularLocation>
        <location evidence="1">Late endosome membrane</location>
    </subcellularLocation>
    <subcellularLocation>
        <location evidence="3">Lysosome membrane</location>
        <topology evidence="3">Peripheral membrane protein</topology>
        <orientation evidence="3">Cytoplasmic side</orientation>
    </subcellularLocation>
</comment>
<dbReference type="RefSeq" id="XP_019624183.1">
    <property type="nucleotide sequence ID" value="XM_019768624.1"/>
</dbReference>
<accession>A0A6P4YIC9</accession>
<comment type="similarity">
    <text evidence="4">Belongs to the CDIP1/LITAF family.</text>
</comment>
<dbReference type="AlphaFoldDB" id="A0A6P4YIC9"/>
<dbReference type="GeneID" id="109469866"/>
<dbReference type="PANTHER" id="PTHR23292">
    <property type="entry name" value="LIPOPOLYSACCHARIDE-INDUCED TUMOR NECROSIS FACTOR-ALPHA FACTOR"/>
    <property type="match status" value="1"/>
</dbReference>
<dbReference type="GO" id="GO:0098560">
    <property type="term" value="C:cytoplasmic side of late endosome membrane"/>
    <property type="evidence" value="ECO:0007669"/>
    <property type="project" value="TreeGrafter"/>
</dbReference>
<keyword evidence="7 9" id="KW-0472">Membrane</keyword>
<feature type="compositionally biased region" description="Pro residues" evidence="8">
    <location>
        <begin position="17"/>
        <end position="34"/>
    </location>
</feature>
<gene>
    <name evidence="12" type="primary">LOC109469866</name>
</gene>
<sequence>MADGKTPLIQGEETAPTAPPPAYSDIAPPPPPPGMAQQNQYGGQYTPPEGAVSYGAIPQGPTTVILSPPPTNAASPVHIQCTNCGEQIFTKLTYVTGTTTYLACMAICALGGFLGCCFIPFCVDSLKDVRHICPSCGAHLGTFRKI</sequence>
<evidence type="ECO:0000313" key="12">
    <source>
        <dbReference type="RefSeq" id="XP_019624183.1"/>
    </source>
</evidence>
<evidence type="ECO:0000256" key="2">
    <source>
        <dbReference type="ARBA" id="ARBA00004481"/>
    </source>
</evidence>
<evidence type="ECO:0000256" key="8">
    <source>
        <dbReference type="SAM" id="MobiDB-lite"/>
    </source>
</evidence>
<protein>
    <submittedName>
        <fullName evidence="12">Lipopolysaccharide-induced tumor necrosis factor-alpha factor homolog</fullName>
    </submittedName>
</protein>